<evidence type="ECO:0000313" key="1">
    <source>
        <dbReference type="EMBL" id="KAK6338259.1"/>
    </source>
</evidence>
<accession>A0AAV9UAE8</accession>
<dbReference type="EMBL" id="JAVHNS010000012">
    <property type="protein sequence ID" value="KAK6338259.1"/>
    <property type="molecule type" value="Genomic_DNA"/>
</dbReference>
<reference evidence="1 2" key="1">
    <citation type="submission" date="2019-10" db="EMBL/GenBank/DDBJ databases">
        <authorList>
            <person name="Palmer J.M."/>
        </authorList>
    </citation>
    <scope>NUCLEOTIDE SEQUENCE [LARGE SCALE GENOMIC DNA]</scope>
    <source>
        <strain evidence="1 2">TWF730</strain>
    </source>
</reference>
<protein>
    <submittedName>
        <fullName evidence="1">Uncharacterized protein</fullName>
    </submittedName>
</protein>
<keyword evidence="2" id="KW-1185">Reference proteome</keyword>
<comment type="caution">
    <text evidence="1">The sequence shown here is derived from an EMBL/GenBank/DDBJ whole genome shotgun (WGS) entry which is preliminary data.</text>
</comment>
<dbReference type="AlphaFoldDB" id="A0AAV9UAE8"/>
<gene>
    <name evidence="1" type="ORF">TWF730_002327</name>
</gene>
<sequence>MLRKALKKIISNRDRYDDNVQQTTSSYGLGAMPTSFENAEKNPPVWETTANERYNASSPNTQDRETTVCETWPGSLQNGETLAHGSTRHNRIENINAEDLKAYSHLYKNEASEISSANHFHSENLALGHRRMIREYEGSESSSKPIVTKLENSGHNQRRLGLENLEANSSVQHILSSARGGHLSVGLVNFLSKKVVDGIDDTYFDVDTVRYLRRLHKIVMEKDSALQPDTQYQLWGEVCRNSRSKLQQKGSSFLIPSTSPGPDVPLAIVIPAEYPGGKDLSPQSPARPAPESQAASLGGNFGEICNSLVALTLDQESGLEDLQKQLLLNTSYLIQQKSQQGQLLRRDLVLIIENSHERGHFAENITSSISAQERSRVITHGKEPVKFRINEEIDAIFFDDIDEITLDIRPNIKLYNNPMEEWAASVHLSIKQQVLKDIRAGRWVAADGLIDSLAHEFRFSTASETYPLFRGLPATWAILASYIKTRLRRWDLICFPVTEILDGLTDEFESPMSQDPDISADEKLWTLPAMEMRHKGRHWRHWMFLSWMIRAESEIFRYRDPHAAQRYWARGWFYLNKFETELKFRHLGYILEESQYLARIIEHHISDAENDFSFSRNPQFRYPDSLQSREKWYEDMTKPLHCTCCRGIPFIHSRVYPDQRHIALEFPEIMNMLWSRDKSRVFPLNRQDLSEVTIYSKDGRRVDVRPPSSFLAYEFGRMAQDAREFDPAEIWLSRQIHWG</sequence>
<organism evidence="1 2">
    <name type="scientific">Orbilia blumenaviensis</name>
    <dbReference type="NCBI Taxonomy" id="1796055"/>
    <lineage>
        <taxon>Eukaryota</taxon>
        <taxon>Fungi</taxon>
        <taxon>Dikarya</taxon>
        <taxon>Ascomycota</taxon>
        <taxon>Pezizomycotina</taxon>
        <taxon>Orbiliomycetes</taxon>
        <taxon>Orbiliales</taxon>
        <taxon>Orbiliaceae</taxon>
        <taxon>Orbilia</taxon>
    </lineage>
</organism>
<dbReference type="Proteomes" id="UP001373714">
    <property type="component" value="Unassembled WGS sequence"/>
</dbReference>
<proteinExistence type="predicted"/>
<evidence type="ECO:0000313" key="2">
    <source>
        <dbReference type="Proteomes" id="UP001373714"/>
    </source>
</evidence>
<name>A0AAV9UAE8_9PEZI</name>